<accession>A0A3N4HPK9</accession>
<dbReference type="STRING" id="1160509.A0A3N4HPK9"/>
<evidence type="ECO:0000313" key="4">
    <source>
        <dbReference type="Proteomes" id="UP000275078"/>
    </source>
</evidence>
<gene>
    <name evidence="3" type="ORF">BJ508DRAFT_333074</name>
</gene>
<reference evidence="3 4" key="1">
    <citation type="journal article" date="2018" name="Nat. Ecol. Evol.">
        <title>Pezizomycetes genomes reveal the molecular basis of ectomycorrhizal truffle lifestyle.</title>
        <authorList>
            <person name="Murat C."/>
            <person name="Payen T."/>
            <person name="Noel B."/>
            <person name="Kuo A."/>
            <person name="Morin E."/>
            <person name="Chen J."/>
            <person name="Kohler A."/>
            <person name="Krizsan K."/>
            <person name="Balestrini R."/>
            <person name="Da Silva C."/>
            <person name="Montanini B."/>
            <person name="Hainaut M."/>
            <person name="Levati E."/>
            <person name="Barry K.W."/>
            <person name="Belfiori B."/>
            <person name="Cichocki N."/>
            <person name="Clum A."/>
            <person name="Dockter R.B."/>
            <person name="Fauchery L."/>
            <person name="Guy J."/>
            <person name="Iotti M."/>
            <person name="Le Tacon F."/>
            <person name="Lindquist E.A."/>
            <person name="Lipzen A."/>
            <person name="Malagnac F."/>
            <person name="Mello A."/>
            <person name="Molinier V."/>
            <person name="Miyauchi S."/>
            <person name="Poulain J."/>
            <person name="Riccioni C."/>
            <person name="Rubini A."/>
            <person name="Sitrit Y."/>
            <person name="Splivallo R."/>
            <person name="Traeger S."/>
            <person name="Wang M."/>
            <person name="Zifcakova L."/>
            <person name="Wipf D."/>
            <person name="Zambonelli A."/>
            <person name="Paolocci F."/>
            <person name="Nowrousian M."/>
            <person name="Ottonello S."/>
            <person name="Baldrian P."/>
            <person name="Spatafora J.W."/>
            <person name="Henrissat B."/>
            <person name="Nagy L.G."/>
            <person name="Aury J.M."/>
            <person name="Wincker P."/>
            <person name="Grigoriev I.V."/>
            <person name="Bonfante P."/>
            <person name="Martin F.M."/>
        </authorList>
    </citation>
    <scope>NUCLEOTIDE SEQUENCE [LARGE SCALE GENOMIC DNA]</scope>
    <source>
        <strain evidence="3 4">RN42</strain>
    </source>
</reference>
<feature type="compositionally biased region" description="Polar residues" evidence="2">
    <location>
        <begin position="128"/>
        <end position="137"/>
    </location>
</feature>
<evidence type="ECO:0000256" key="2">
    <source>
        <dbReference type="SAM" id="MobiDB-lite"/>
    </source>
</evidence>
<dbReference type="AlphaFoldDB" id="A0A3N4HPK9"/>
<dbReference type="PANTHER" id="PTHR45615:SF80">
    <property type="entry name" value="GRIP DOMAIN-CONTAINING PROTEIN"/>
    <property type="match status" value="1"/>
</dbReference>
<organism evidence="3 4">
    <name type="scientific">Ascobolus immersus RN42</name>
    <dbReference type="NCBI Taxonomy" id="1160509"/>
    <lineage>
        <taxon>Eukaryota</taxon>
        <taxon>Fungi</taxon>
        <taxon>Dikarya</taxon>
        <taxon>Ascomycota</taxon>
        <taxon>Pezizomycotina</taxon>
        <taxon>Pezizomycetes</taxon>
        <taxon>Pezizales</taxon>
        <taxon>Ascobolaceae</taxon>
        <taxon>Ascobolus</taxon>
    </lineage>
</organism>
<feature type="coiled-coil region" evidence="1">
    <location>
        <begin position="448"/>
        <end position="512"/>
    </location>
</feature>
<keyword evidence="1" id="KW-0175">Coiled coil</keyword>
<keyword evidence="4" id="KW-1185">Reference proteome</keyword>
<feature type="region of interest" description="Disordered" evidence="2">
    <location>
        <begin position="77"/>
        <end position="160"/>
    </location>
</feature>
<dbReference type="Proteomes" id="UP000275078">
    <property type="component" value="Unassembled WGS sequence"/>
</dbReference>
<dbReference type="PANTHER" id="PTHR45615">
    <property type="entry name" value="MYOSIN HEAVY CHAIN, NON-MUSCLE"/>
    <property type="match status" value="1"/>
</dbReference>
<sequence>MSSMNSLTPAQRKIFGEIYSWPQLPNNEETVVKISSLLGMTHAETRKLFKPIWERESLPGGPAMRLARSTQMRQSMEQGGVGKRTFGNMTPSTSSTSSSVAKRPRFDSVSDPRSSPIPTRGGFLTPEPSLQSSSTYSGGPPIFDTPDPQSEPEPGSESFGAAYDCEVTKLQNRVKSLEGKLALSKREKKDANELADQLQVALTGLKDELKATKGELESKKESIDNLEAEILDHQSKQRNANSTITNLNRKVLEEASKASTAVKQSKKHAEKERKLEEEVRELKAAVEAEKQKLAQAAEAETQKLAQAIEAEKRKGAEAIEAEKRKVAEAVRRAVERERQLVDEDMRKLKEAAKVASDKVKDLGEENRKAVEMEKGKVSDSVRIAVQKEREEMQKEKEVIQKEKEVIQKEREGFQKALDDAAKDATARTRLACQKEQEAVARLASSERHQQAQNEIAAAIAEAVEEKERELAVAYAAAEKMTQEELDLVSHELEKTRNELKDLQGQIANGTAKLRKRRPRTRTVGAPYRKPFAVSERETTAVNNYTNQIVIGPGYVDPTVKKKTKKGEAPVPAFKGPIRIAYRLPAKRIGSRKPPGSYNYNSRTRGRRV</sequence>
<evidence type="ECO:0000256" key="1">
    <source>
        <dbReference type="SAM" id="Coils"/>
    </source>
</evidence>
<proteinExistence type="predicted"/>
<evidence type="ECO:0000313" key="3">
    <source>
        <dbReference type="EMBL" id="RPA74428.1"/>
    </source>
</evidence>
<feature type="region of interest" description="Disordered" evidence="2">
    <location>
        <begin position="256"/>
        <end position="275"/>
    </location>
</feature>
<feature type="region of interest" description="Disordered" evidence="2">
    <location>
        <begin position="585"/>
        <end position="608"/>
    </location>
</feature>
<dbReference type="EMBL" id="ML119790">
    <property type="protein sequence ID" value="RPA74428.1"/>
    <property type="molecule type" value="Genomic_DNA"/>
</dbReference>
<protein>
    <submittedName>
        <fullName evidence="3">Uncharacterized protein</fullName>
    </submittedName>
</protein>
<name>A0A3N4HPK9_ASCIM</name>